<evidence type="ECO:0000313" key="5">
    <source>
        <dbReference type="EMBL" id="KAL3718857.1"/>
    </source>
</evidence>
<comment type="similarity">
    <text evidence="1">Belongs to the UDP-glycosyltransferase family.</text>
</comment>
<dbReference type="FunFam" id="3.40.50.2000:FF:000060">
    <property type="entry name" value="Glycosyltransferase"/>
    <property type="match status" value="1"/>
</dbReference>
<organism evidence="5 6">
    <name type="scientific">Eucalyptus globulus</name>
    <name type="common">Tasmanian blue gum</name>
    <dbReference type="NCBI Taxonomy" id="34317"/>
    <lineage>
        <taxon>Eukaryota</taxon>
        <taxon>Viridiplantae</taxon>
        <taxon>Streptophyta</taxon>
        <taxon>Embryophyta</taxon>
        <taxon>Tracheophyta</taxon>
        <taxon>Spermatophyta</taxon>
        <taxon>Magnoliopsida</taxon>
        <taxon>eudicotyledons</taxon>
        <taxon>Gunneridae</taxon>
        <taxon>Pentapetalae</taxon>
        <taxon>rosids</taxon>
        <taxon>malvids</taxon>
        <taxon>Myrtales</taxon>
        <taxon>Myrtaceae</taxon>
        <taxon>Myrtoideae</taxon>
        <taxon>Eucalypteae</taxon>
        <taxon>Eucalyptus</taxon>
    </lineage>
</organism>
<accession>A0ABD3IVW7</accession>
<reference evidence="5 6" key="1">
    <citation type="submission" date="2024-11" db="EMBL/GenBank/DDBJ databases">
        <title>Chromosome-level genome assembly of Eucalyptus globulus Labill. provides insights into its genome evolution.</title>
        <authorList>
            <person name="Li X."/>
        </authorList>
    </citation>
    <scope>NUCLEOTIDE SEQUENCE [LARGE SCALE GENOMIC DNA]</scope>
    <source>
        <strain evidence="5">CL2024</strain>
        <tissue evidence="5">Fresh tender leaves</tissue>
    </source>
</reference>
<gene>
    <name evidence="5" type="ORF">ACJRO7_003893</name>
</gene>
<sequence length="503" mass="56292">MGYLGSQSHSQLKKETSHRKIVLFPFPLQGHINSMLQLASILHSQGFKISIVHNQYNSPNPRDFPLFTFDSFPDGLLETEYPSESDLLAFIVRLNVSCVVPFRECLRKVLCDDSEDHVACLITDNVWYFTQAVADELKIPRIVLRCTSISSISAFSALSSLREKSCLQIKDSELDKAVPEVPPLKMKDLPVILSKNPEDLQQILANMGRETGAASGLICNSSEELEGTKLAQAQQAIPIPIFVIGPFHKYFPASGSSLLAQDMSSVSWLNKQRPKSVIYVSLGSIASIDEAKFLEIAWGLANSEQPFLWVIRPGSICGSDWLEPLPSTFLEMSKGRGHIVKWAPQQEVLAHQAIGGFWTHCGWNSTLESICEGVPMICLPSFGDQKVNARYVSDFWRVGLHLEDKLERSEIERAIRRLMADPEGEAIRDRAVSLKDKVDQCFKEGVPHIGLSTALLVTYHHCRTPILEVKLLLGIFFQFSFPFPFVFLKIIVTFSFSSVHVLN</sequence>
<keyword evidence="6" id="KW-1185">Reference proteome</keyword>
<dbReference type="GO" id="GO:0016757">
    <property type="term" value="F:glycosyltransferase activity"/>
    <property type="evidence" value="ECO:0007669"/>
    <property type="project" value="UniProtKB-KW"/>
</dbReference>
<keyword evidence="3" id="KW-0808">Transferase</keyword>
<keyword evidence="2" id="KW-0328">Glycosyltransferase</keyword>
<evidence type="ECO:0000256" key="3">
    <source>
        <dbReference type="ARBA" id="ARBA00022679"/>
    </source>
</evidence>
<dbReference type="PANTHER" id="PTHR11926:SF1374">
    <property type="entry name" value="UDP-GLYCOSYLTRANSFERASE 76F1-RELATED"/>
    <property type="match status" value="1"/>
</dbReference>
<feature type="transmembrane region" description="Helical" evidence="4">
    <location>
        <begin position="471"/>
        <end position="492"/>
    </location>
</feature>
<keyword evidence="4" id="KW-0472">Membrane</keyword>
<evidence type="ECO:0000313" key="6">
    <source>
        <dbReference type="Proteomes" id="UP001634007"/>
    </source>
</evidence>
<dbReference type="Pfam" id="PF00201">
    <property type="entry name" value="UDPGT"/>
    <property type="match status" value="1"/>
</dbReference>
<dbReference type="Proteomes" id="UP001634007">
    <property type="component" value="Unassembled WGS sequence"/>
</dbReference>
<keyword evidence="4" id="KW-0812">Transmembrane</keyword>
<dbReference type="EMBL" id="JBJKBG010000010">
    <property type="protein sequence ID" value="KAL3718857.1"/>
    <property type="molecule type" value="Genomic_DNA"/>
</dbReference>
<dbReference type="InterPro" id="IPR002213">
    <property type="entry name" value="UDP_glucos_trans"/>
</dbReference>
<comment type="caution">
    <text evidence="5">The sequence shown here is derived from an EMBL/GenBank/DDBJ whole genome shotgun (WGS) entry which is preliminary data.</text>
</comment>
<proteinExistence type="inferred from homology"/>
<dbReference type="CDD" id="cd03784">
    <property type="entry name" value="GT1_Gtf-like"/>
    <property type="match status" value="1"/>
</dbReference>
<dbReference type="PANTHER" id="PTHR11926">
    <property type="entry name" value="GLUCOSYL/GLUCURONOSYL TRANSFERASES"/>
    <property type="match status" value="1"/>
</dbReference>
<keyword evidence="4" id="KW-1133">Transmembrane helix</keyword>
<evidence type="ECO:0000256" key="2">
    <source>
        <dbReference type="ARBA" id="ARBA00022676"/>
    </source>
</evidence>
<protein>
    <submittedName>
        <fullName evidence="5">Uncharacterized protein</fullName>
    </submittedName>
</protein>
<dbReference type="AlphaFoldDB" id="A0ABD3IVW7"/>
<dbReference type="FunFam" id="3.40.50.2000:FF:000120">
    <property type="entry name" value="UDP-glycosyltransferase 76C1"/>
    <property type="match status" value="1"/>
</dbReference>
<dbReference type="SUPFAM" id="SSF53756">
    <property type="entry name" value="UDP-Glycosyltransferase/glycogen phosphorylase"/>
    <property type="match status" value="1"/>
</dbReference>
<evidence type="ECO:0000256" key="4">
    <source>
        <dbReference type="SAM" id="Phobius"/>
    </source>
</evidence>
<dbReference type="Gene3D" id="3.40.50.2000">
    <property type="entry name" value="Glycogen Phosphorylase B"/>
    <property type="match status" value="2"/>
</dbReference>
<name>A0ABD3IVW7_EUCGL</name>
<evidence type="ECO:0000256" key="1">
    <source>
        <dbReference type="ARBA" id="ARBA00009995"/>
    </source>
</evidence>